<protein>
    <submittedName>
        <fullName evidence="1">Uncharacterized protein</fullName>
    </submittedName>
</protein>
<dbReference type="Proteomes" id="UP001060070">
    <property type="component" value="Chromosome"/>
</dbReference>
<proteinExistence type="predicted"/>
<dbReference type="RefSeq" id="WP_024503207.1">
    <property type="nucleotide sequence ID" value="NZ_CP088147.1"/>
</dbReference>
<organism evidence="1 2">
    <name type="scientific">Mesorhizobium ciceri</name>
    <dbReference type="NCBI Taxonomy" id="39645"/>
    <lineage>
        <taxon>Bacteria</taxon>
        <taxon>Pseudomonadati</taxon>
        <taxon>Pseudomonadota</taxon>
        <taxon>Alphaproteobacteria</taxon>
        <taxon>Hyphomicrobiales</taxon>
        <taxon>Phyllobacteriaceae</taxon>
        <taxon>Mesorhizobium</taxon>
    </lineage>
</organism>
<dbReference type="AlphaFoldDB" id="A0AB38T5I9"/>
<evidence type="ECO:0000313" key="1">
    <source>
        <dbReference type="EMBL" id="UTU49849.1"/>
    </source>
</evidence>
<sequence length="179" mass="19943">MIPSTFSPAWRAAVERGDVSQFKSQSDLAAFFRATSMIGGCFQDLPDSQQDRVVGLRDRFPAAIAEARAAATREREAADGAPRYILGRTNPERIPTLAELKPELDAIETEIGNVPDKPPSKSDGQSTWVEVIKRVNAKPAKRTRAEIDAMWTKATEKVNRERGFNSLAREIYARRNRQA</sequence>
<evidence type="ECO:0000313" key="2">
    <source>
        <dbReference type="Proteomes" id="UP001060070"/>
    </source>
</evidence>
<reference evidence="1 2" key="1">
    <citation type="journal article" date="2022" name="Microbiol. Resour. Announc.">
        <title>Complete Genome Sequence of Mesorhizobium ciceri Strain R30, a Rhizobium Used as a Commercial Inoculant for Chickpea in Argentina.</title>
        <authorList>
            <person name="Foresto E."/>
            <person name="Revale S."/>
            <person name="Primo E."/>
            <person name="Nievas F."/>
            <person name="Carezzano E."/>
            <person name="Puente M."/>
            <person name="Alzari P."/>
            <person name="Mart M."/>
            <person name="Ben-Assaya M."/>
            <person name="Mornico D."/>
            <person name="Santoro M."/>
            <person name="Mart F."/>
            <person name="Giordano W."/>
            <person name="Bogino P."/>
        </authorList>
    </citation>
    <scope>NUCLEOTIDE SEQUENCE [LARGE SCALE GENOMIC DNA]</scope>
    <source>
        <strain evidence="1 2">R30</strain>
    </source>
</reference>
<keyword evidence="2" id="KW-1185">Reference proteome</keyword>
<name>A0AB38T5I9_9HYPH</name>
<accession>A0AB38T5I9</accession>
<dbReference type="EMBL" id="CP088147">
    <property type="protein sequence ID" value="UTU49849.1"/>
    <property type="molecule type" value="Genomic_DNA"/>
</dbReference>
<gene>
    <name evidence="1" type="ORF">LRP29_20405</name>
</gene>